<gene>
    <name evidence="1" type="ORF">RFI_20706</name>
</gene>
<dbReference type="OrthoDB" id="7433202at2759"/>
<protein>
    <submittedName>
        <fullName evidence="1">Uncharacterized protein</fullName>
    </submittedName>
</protein>
<evidence type="ECO:0000313" key="1">
    <source>
        <dbReference type="EMBL" id="ETO16633.1"/>
    </source>
</evidence>
<dbReference type="AlphaFoldDB" id="X6MRI7"/>
<accession>X6MRI7</accession>
<reference evidence="1 2" key="1">
    <citation type="journal article" date="2013" name="Curr. Biol.">
        <title>The Genome of the Foraminiferan Reticulomyxa filosa.</title>
        <authorList>
            <person name="Glockner G."/>
            <person name="Hulsmann N."/>
            <person name="Schleicher M."/>
            <person name="Noegel A.A."/>
            <person name="Eichinger L."/>
            <person name="Gallinger C."/>
            <person name="Pawlowski J."/>
            <person name="Sierra R."/>
            <person name="Euteneuer U."/>
            <person name="Pillet L."/>
            <person name="Moustafa A."/>
            <person name="Platzer M."/>
            <person name="Groth M."/>
            <person name="Szafranski K."/>
            <person name="Schliwa M."/>
        </authorList>
    </citation>
    <scope>NUCLEOTIDE SEQUENCE [LARGE SCALE GENOMIC DNA]</scope>
</reference>
<name>X6MRI7_RETFI</name>
<dbReference type="EMBL" id="ASPP01018010">
    <property type="protein sequence ID" value="ETO16633.1"/>
    <property type="molecule type" value="Genomic_DNA"/>
</dbReference>
<organism evidence="1 2">
    <name type="scientific">Reticulomyxa filosa</name>
    <dbReference type="NCBI Taxonomy" id="46433"/>
    <lineage>
        <taxon>Eukaryota</taxon>
        <taxon>Sar</taxon>
        <taxon>Rhizaria</taxon>
        <taxon>Retaria</taxon>
        <taxon>Foraminifera</taxon>
        <taxon>Monothalamids</taxon>
        <taxon>Reticulomyxidae</taxon>
        <taxon>Reticulomyxa</taxon>
    </lineage>
</organism>
<evidence type="ECO:0000313" key="2">
    <source>
        <dbReference type="Proteomes" id="UP000023152"/>
    </source>
</evidence>
<keyword evidence="2" id="KW-1185">Reference proteome</keyword>
<sequence length="240" mass="26877">MDNAIHDFNIHTADRENITDLNFLPEQSTLSKVLQRTFVGNSSMIVIRGPIFRLSQHLTADNKCYGGFECPSQMDELGDHAVICSFGKSQIFRHDLVTTCISSLLKRAGLNHKREARINNNSIERPGDIMLKWFDNDLERTFFDIGITQKNVSNQVVGKLRAVDEYFEGSFVNSNASYIPLTAEAAGAWHQKAVKVFCKIAEVLDHKEGRDLQQAKDIVFGAISIALQKGNALAFCTHCQ</sequence>
<proteinExistence type="predicted"/>
<dbReference type="Proteomes" id="UP000023152">
    <property type="component" value="Unassembled WGS sequence"/>
</dbReference>
<comment type="caution">
    <text evidence="1">The sequence shown here is derived from an EMBL/GenBank/DDBJ whole genome shotgun (WGS) entry which is preliminary data.</text>
</comment>